<dbReference type="RefSeq" id="WP_141135377.1">
    <property type="nucleotide sequence ID" value="NZ_DRFN01000013.1"/>
</dbReference>
<name>A0A7V1A6S3_9RHOB</name>
<dbReference type="EMBL" id="DRFN01000013">
    <property type="protein sequence ID" value="HDZ51195.1"/>
    <property type="molecule type" value="Genomic_DNA"/>
</dbReference>
<protein>
    <submittedName>
        <fullName evidence="1">Uncharacterized protein</fullName>
    </submittedName>
</protein>
<organism evidence="1">
    <name type="scientific">Sulfitobacter litoralis</name>
    <dbReference type="NCBI Taxonomy" id="335975"/>
    <lineage>
        <taxon>Bacteria</taxon>
        <taxon>Pseudomonadati</taxon>
        <taxon>Pseudomonadota</taxon>
        <taxon>Alphaproteobacteria</taxon>
        <taxon>Rhodobacterales</taxon>
        <taxon>Roseobacteraceae</taxon>
        <taxon>Sulfitobacter</taxon>
    </lineage>
</organism>
<dbReference type="AlphaFoldDB" id="A0A7V1A6S3"/>
<evidence type="ECO:0000313" key="1">
    <source>
        <dbReference type="EMBL" id="HDZ51195.1"/>
    </source>
</evidence>
<proteinExistence type="predicted"/>
<comment type="caution">
    <text evidence="1">The sequence shown here is derived from an EMBL/GenBank/DDBJ whole genome shotgun (WGS) entry which is preliminary data.</text>
</comment>
<gene>
    <name evidence="1" type="ORF">ENH63_05290</name>
</gene>
<accession>A0A7V1A6S3</accession>
<dbReference type="Proteomes" id="UP000885704">
    <property type="component" value="Unassembled WGS sequence"/>
</dbReference>
<sequence length="74" mass="8113">MFFSRQPDVKGTNIPENQKKGRKSSATESVVVDWRGEAAKSESAKNRSGSPRETLGGSFFLGCWCAPFLVYLLG</sequence>
<reference evidence="1" key="1">
    <citation type="journal article" date="2020" name="mSystems">
        <title>Genome- and Community-Level Interaction Insights into Carbon Utilization and Element Cycling Functions of Hydrothermarchaeota in Hydrothermal Sediment.</title>
        <authorList>
            <person name="Zhou Z."/>
            <person name="Liu Y."/>
            <person name="Xu W."/>
            <person name="Pan J."/>
            <person name="Luo Z.H."/>
            <person name="Li M."/>
        </authorList>
    </citation>
    <scope>NUCLEOTIDE SEQUENCE [LARGE SCALE GENOMIC DNA]</scope>
    <source>
        <strain evidence="1">HyVt-323</strain>
    </source>
</reference>